<dbReference type="InterPro" id="IPR036465">
    <property type="entry name" value="vWFA_dom_sf"/>
</dbReference>
<evidence type="ECO:0000313" key="4">
    <source>
        <dbReference type="Proteomes" id="UP001519332"/>
    </source>
</evidence>
<proteinExistence type="predicted"/>
<reference evidence="3 4" key="1">
    <citation type="submission" date="2021-03" db="EMBL/GenBank/DDBJ databases">
        <title>Sequencing the genomes of 1000 actinobacteria strains.</title>
        <authorList>
            <person name="Klenk H.-P."/>
        </authorList>
    </citation>
    <scope>NUCLEOTIDE SEQUENCE [LARGE SCALE GENOMIC DNA]</scope>
    <source>
        <strain evidence="3 4">DSM 46670</strain>
    </source>
</reference>
<keyword evidence="1" id="KW-0472">Membrane</keyword>
<dbReference type="Proteomes" id="UP001519332">
    <property type="component" value="Unassembled WGS sequence"/>
</dbReference>
<dbReference type="SUPFAM" id="SSF53300">
    <property type="entry name" value="vWA-like"/>
    <property type="match status" value="1"/>
</dbReference>
<keyword evidence="1" id="KW-0812">Transmembrane</keyword>
<protein>
    <recommendedName>
        <fullName evidence="2">VWFA domain-containing protein</fullName>
    </recommendedName>
</protein>
<dbReference type="Pfam" id="PF00092">
    <property type="entry name" value="VWA"/>
    <property type="match status" value="1"/>
</dbReference>
<dbReference type="EMBL" id="JAGINW010000001">
    <property type="protein sequence ID" value="MBP2329491.1"/>
    <property type="molecule type" value="Genomic_DNA"/>
</dbReference>
<feature type="domain" description="VWFA" evidence="2">
    <location>
        <begin position="356"/>
        <end position="549"/>
    </location>
</feature>
<dbReference type="SMART" id="SM00327">
    <property type="entry name" value="VWA"/>
    <property type="match status" value="1"/>
</dbReference>
<organism evidence="3 4">
    <name type="scientific">Kibdelosporangium banguiense</name>
    <dbReference type="NCBI Taxonomy" id="1365924"/>
    <lineage>
        <taxon>Bacteria</taxon>
        <taxon>Bacillati</taxon>
        <taxon>Actinomycetota</taxon>
        <taxon>Actinomycetes</taxon>
        <taxon>Pseudonocardiales</taxon>
        <taxon>Pseudonocardiaceae</taxon>
        <taxon>Kibdelosporangium</taxon>
    </lineage>
</organism>
<feature type="transmembrane region" description="Helical" evidence="1">
    <location>
        <begin position="14"/>
        <end position="35"/>
    </location>
</feature>
<sequence length="556" mass="58774">MGRHDGEQRNRRKVVLTLSIVLAGALVAGVAWLAVDRLREPSQATCANPVMLPVVVAPDIAPVVDQVARGLKPEDLDTCYRVEMVINDSATTADQLALPNARNVPAVWIPDSTVWLRRAREKGATTVPDTGSSIASSPVVMALAEPAAKTRGWPNKQLNWADVLGASGADLNVGMVDPAVDAVGVSALIAARGVTALTPDPAANNVAVLRKVSPNAASSASELFARAAGNAGAPPLTAFPTSEHELLDNNAKRKDQQLVAVYPEPAAPSLDFPYAVLPASDDVGVAAAKFRTTLLAAGVQDALAANGLRLPDGRVPGTPPADNRTVVRQLRPVPPPQTVQLDQVLNTWAGISQDGRIQVVIDVSGSMNGVIPGSGKTRMQALLEASEGGIRLFTPRTKLGIWVFSAELDGDKDYREVVPVLPLPELLPNGLLEKLRGIKATPTGRTGLYDTTLAAYQSARQNWEPGRINVVVIMTDGKNDDDGRGVNRDALLAELGKLQDPNRPLPIVFIGIGPDVDKDELTSISKATGGQTFATTDPNKINEIFFTALSRFISGK</sequence>
<name>A0ABS4TYK8_9PSEU</name>
<keyword evidence="4" id="KW-1185">Reference proteome</keyword>
<evidence type="ECO:0000256" key="1">
    <source>
        <dbReference type="SAM" id="Phobius"/>
    </source>
</evidence>
<evidence type="ECO:0000313" key="3">
    <source>
        <dbReference type="EMBL" id="MBP2329491.1"/>
    </source>
</evidence>
<accession>A0ABS4TYK8</accession>
<keyword evidence="1" id="KW-1133">Transmembrane helix</keyword>
<dbReference type="RefSeq" id="WP_209646269.1">
    <property type="nucleotide sequence ID" value="NZ_JAGINW010000001.1"/>
</dbReference>
<gene>
    <name evidence="3" type="ORF">JOF56_009876</name>
</gene>
<dbReference type="PROSITE" id="PS50234">
    <property type="entry name" value="VWFA"/>
    <property type="match status" value="1"/>
</dbReference>
<dbReference type="SUPFAM" id="SSF53850">
    <property type="entry name" value="Periplasmic binding protein-like II"/>
    <property type="match status" value="1"/>
</dbReference>
<evidence type="ECO:0000259" key="2">
    <source>
        <dbReference type="PROSITE" id="PS50234"/>
    </source>
</evidence>
<dbReference type="InterPro" id="IPR002035">
    <property type="entry name" value="VWF_A"/>
</dbReference>
<dbReference type="Gene3D" id="3.40.50.410">
    <property type="entry name" value="von Willebrand factor, type A domain"/>
    <property type="match status" value="1"/>
</dbReference>
<comment type="caution">
    <text evidence="3">The sequence shown here is derived from an EMBL/GenBank/DDBJ whole genome shotgun (WGS) entry which is preliminary data.</text>
</comment>